<dbReference type="EMBL" id="GFPF01001689">
    <property type="protein sequence ID" value="MAA12835.1"/>
    <property type="molecule type" value="Transcribed_RNA"/>
</dbReference>
<proteinExistence type="predicted"/>
<dbReference type="AlphaFoldDB" id="A0A224Y7W6"/>
<reference evidence="1" key="1">
    <citation type="journal article" date="2017" name="Parasit. Vectors">
        <title>Sialotranscriptomics of Rhipicephalus zambeziensis reveals intricate expression profiles of secretory proteins and suggests tight temporal transcriptional regulation during blood-feeding.</title>
        <authorList>
            <person name="de Castro M.H."/>
            <person name="de Klerk D."/>
            <person name="Pienaar R."/>
            <person name="Rees D.J.G."/>
            <person name="Mans B.J."/>
        </authorList>
    </citation>
    <scope>NUCLEOTIDE SEQUENCE</scope>
    <source>
        <tissue evidence="1">Salivary glands</tissue>
    </source>
</reference>
<organism evidence="1">
    <name type="scientific">Rhipicephalus zambeziensis</name>
    <dbReference type="NCBI Taxonomy" id="60191"/>
    <lineage>
        <taxon>Eukaryota</taxon>
        <taxon>Metazoa</taxon>
        <taxon>Ecdysozoa</taxon>
        <taxon>Arthropoda</taxon>
        <taxon>Chelicerata</taxon>
        <taxon>Arachnida</taxon>
        <taxon>Acari</taxon>
        <taxon>Parasitiformes</taxon>
        <taxon>Ixodida</taxon>
        <taxon>Ixodoidea</taxon>
        <taxon>Ixodidae</taxon>
        <taxon>Rhipicephalinae</taxon>
        <taxon>Rhipicephalus</taxon>
        <taxon>Rhipicephalus</taxon>
    </lineage>
</organism>
<name>A0A224Y7W6_9ACAR</name>
<protein>
    <submittedName>
        <fullName evidence="1">Uncharacterized protein</fullName>
    </submittedName>
</protein>
<accession>A0A224Y7W6</accession>
<evidence type="ECO:0000313" key="1">
    <source>
        <dbReference type="EMBL" id="MAA12835.1"/>
    </source>
</evidence>
<sequence length="119" mass="13036">MALDAEASLVCQLFILQAKISSAVVHFTKRNSSKPQHPENHWNNKHDIAGKPHIFKNSQVPATTKQVQLCTLNIALNGTGPFDGHITTTSGYSCATSSTRTTRSVGRRTHTRCLHKTPS</sequence>